<dbReference type="Proteomes" id="UP001151699">
    <property type="component" value="Chromosome C"/>
</dbReference>
<dbReference type="GO" id="GO:0031593">
    <property type="term" value="F:polyubiquitin modification-dependent protein binding"/>
    <property type="evidence" value="ECO:0007669"/>
    <property type="project" value="TreeGrafter"/>
</dbReference>
<name>A0A9Q0MT78_9DIPT</name>
<dbReference type="InterPro" id="IPR015496">
    <property type="entry name" value="Ubiquilin"/>
</dbReference>
<dbReference type="AlphaFoldDB" id="A0A9Q0MT78"/>
<evidence type="ECO:0000256" key="1">
    <source>
        <dbReference type="SAM" id="MobiDB-lite"/>
    </source>
</evidence>
<dbReference type="OrthoDB" id="10016665at2759"/>
<dbReference type="Gene3D" id="1.10.8.10">
    <property type="entry name" value="DNA helicase RuvA subunit, C-terminal domain"/>
    <property type="match status" value="1"/>
</dbReference>
<keyword evidence="5" id="KW-1185">Reference proteome</keyword>
<dbReference type="InterPro" id="IPR009060">
    <property type="entry name" value="UBA-like_sf"/>
</dbReference>
<dbReference type="InterPro" id="IPR029071">
    <property type="entry name" value="Ubiquitin-like_domsf"/>
</dbReference>
<proteinExistence type="predicted"/>
<evidence type="ECO:0000313" key="5">
    <source>
        <dbReference type="Proteomes" id="UP001151699"/>
    </source>
</evidence>
<comment type="caution">
    <text evidence="4">The sequence shown here is derived from an EMBL/GenBank/DDBJ whole genome shotgun (WGS) entry which is preliminary data.</text>
</comment>
<dbReference type="PROSITE" id="PS50053">
    <property type="entry name" value="UBIQUITIN_2"/>
    <property type="match status" value="1"/>
</dbReference>
<feature type="domain" description="Ubiquitin-like" evidence="3">
    <location>
        <begin position="36"/>
        <end position="85"/>
    </location>
</feature>
<dbReference type="PANTHER" id="PTHR10677:SF25">
    <property type="entry name" value="UBIQUITIN-LIKE PROTEIN 7"/>
    <property type="match status" value="1"/>
</dbReference>
<feature type="region of interest" description="Disordered" evidence="1">
    <location>
        <begin position="240"/>
        <end position="278"/>
    </location>
</feature>
<organism evidence="4 5">
    <name type="scientific">Pseudolycoriella hygida</name>
    <dbReference type="NCBI Taxonomy" id="35572"/>
    <lineage>
        <taxon>Eukaryota</taxon>
        <taxon>Metazoa</taxon>
        <taxon>Ecdysozoa</taxon>
        <taxon>Arthropoda</taxon>
        <taxon>Hexapoda</taxon>
        <taxon>Insecta</taxon>
        <taxon>Pterygota</taxon>
        <taxon>Neoptera</taxon>
        <taxon>Endopterygota</taxon>
        <taxon>Diptera</taxon>
        <taxon>Nematocera</taxon>
        <taxon>Sciaroidea</taxon>
        <taxon>Sciaridae</taxon>
        <taxon>Pseudolycoriella</taxon>
    </lineage>
</organism>
<dbReference type="PROSITE" id="PS50030">
    <property type="entry name" value="UBA"/>
    <property type="match status" value="1"/>
</dbReference>
<dbReference type="Pfam" id="PF00627">
    <property type="entry name" value="UBA"/>
    <property type="match status" value="1"/>
</dbReference>
<feature type="compositionally biased region" description="Low complexity" evidence="1">
    <location>
        <begin position="204"/>
        <end position="213"/>
    </location>
</feature>
<feature type="region of interest" description="Disordered" evidence="1">
    <location>
        <begin position="194"/>
        <end position="227"/>
    </location>
</feature>
<gene>
    <name evidence="4" type="primary">UBL7</name>
    <name evidence="4" type="ORF">Bhyg_14503</name>
</gene>
<dbReference type="SUPFAM" id="SSF54236">
    <property type="entry name" value="Ubiquitin-like"/>
    <property type="match status" value="1"/>
</dbReference>
<feature type="compositionally biased region" description="Low complexity" evidence="1">
    <location>
        <begin position="257"/>
        <end position="270"/>
    </location>
</feature>
<evidence type="ECO:0000259" key="3">
    <source>
        <dbReference type="PROSITE" id="PS50053"/>
    </source>
</evidence>
<dbReference type="Gene3D" id="3.10.20.90">
    <property type="entry name" value="Phosphatidylinositol 3-kinase Catalytic Subunit, Chain A, domain 1"/>
    <property type="match status" value="1"/>
</dbReference>
<dbReference type="SUPFAM" id="SSF46934">
    <property type="entry name" value="UBA-like"/>
    <property type="match status" value="1"/>
</dbReference>
<dbReference type="SMART" id="SM00165">
    <property type="entry name" value="UBA"/>
    <property type="match status" value="1"/>
</dbReference>
<dbReference type="InterPro" id="IPR000626">
    <property type="entry name" value="Ubiquitin-like_dom"/>
</dbReference>
<reference evidence="4" key="1">
    <citation type="submission" date="2022-07" db="EMBL/GenBank/DDBJ databases">
        <authorList>
            <person name="Trinca V."/>
            <person name="Uliana J.V.C."/>
            <person name="Torres T.T."/>
            <person name="Ward R.J."/>
            <person name="Monesi N."/>
        </authorList>
    </citation>
    <scope>NUCLEOTIDE SEQUENCE</scope>
    <source>
        <strain evidence="4">HSMRA1968</strain>
        <tissue evidence="4">Whole embryos</tissue>
    </source>
</reference>
<evidence type="ECO:0000259" key="2">
    <source>
        <dbReference type="PROSITE" id="PS50030"/>
    </source>
</evidence>
<accession>A0A9Q0MT78</accession>
<dbReference type="GO" id="GO:0005829">
    <property type="term" value="C:cytosol"/>
    <property type="evidence" value="ECO:0007669"/>
    <property type="project" value="TreeGrafter"/>
</dbReference>
<dbReference type="EMBL" id="WJQU01000004">
    <property type="protein sequence ID" value="KAJ6635917.1"/>
    <property type="molecule type" value="Genomic_DNA"/>
</dbReference>
<dbReference type="InterPro" id="IPR015940">
    <property type="entry name" value="UBA"/>
</dbReference>
<feature type="domain" description="UBA" evidence="2">
    <location>
        <begin position="275"/>
        <end position="319"/>
    </location>
</feature>
<dbReference type="PANTHER" id="PTHR10677">
    <property type="entry name" value="UBIQUILIN"/>
    <property type="match status" value="1"/>
</dbReference>
<dbReference type="GO" id="GO:0006511">
    <property type="term" value="P:ubiquitin-dependent protein catabolic process"/>
    <property type="evidence" value="ECO:0007669"/>
    <property type="project" value="TreeGrafter"/>
</dbReference>
<evidence type="ECO:0000313" key="4">
    <source>
        <dbReference type="EMBL" id="KAJ6635917.1"/>
    </source>
</evidence>
<feature type="compositionally biased region" description="Polar residues" evidence="1">
    <location>
        <begin position="218"/>
        <end position="227"/>
    </location>
</feature>
<sequence>MFEMSVTLFFGIRLSDRPYKRIAHKLDADAFGACKVEHLKKLLVGELLENYSDPSTLELIYCGSVLDDSVELTKEGIEPGSTIHVFQKNEKKAAEPIELSEEDIMAASSAYRSVCFNSPGKCFPKVVRPEVINKVLEKYPEFYNDTGAYAILRDAVLLEKMISSPQAKQIGEQYPLLITSAKFVAETMISHLTPQISAPEDSSDSTSDQDISTPRPSPNQSESQRISRGQLTAALLSAVRGSLSSSQRRVEDEEMATTSSTTPPNTGTSSVQSSDSNQQYAAELQTMRDMGLMEENSNLQALIICNGNIEAAVTLVLGGNFA</sequence>
<protein>
    <submittedName>
        <fullName evidence="4">Ubiquitin-like protein 7</fullName>
    </submittedName>
</protein>